<evidence type="ECO:0000256" key="1">
    <source>
        <dbReference type="ARBA" id="ARBA00001913"/>
    </source>
</evidence>
<dbReference type="GO" id="GO:0016829">
    <property type="term" value="F:lyase activity"/>
    <property type="evidence" value="ECO:0007669"/>
    <property type="project" value="UniProtKB-KW"/>
</dbReference>
<gene>
    <name evidence="7" type="ORF">D5F11_010995</name>
</gene>
<dbReference type="GO" id="GO:0005975">
    <property type="term" value="P:carbohydrate metabolic process"/>
    <property type="evidence" value="ECO:0007669"/>
    <property type="project" value="InterPro"/>
</dbReference>
<evidence type="ECO:0000256" key="4">
    <source>
        <dbReference type="SAM" id="Phobius"/>
    </source>
</evidence>
<dbReference type="RefSeq" id="WP_120116417.1">
    <property type="nucleotide sequence ID" value="NZ_DAMDJW010000011.1"/>
</dbReference>
<feature type="domain" description="Glycosyl hydrolase family 13 catalytic" evidence="6">
    <location>
        <begin position="39"/>
        <end position="380"/>
    </location>
</feature>
<dbReference type="Gene3D" id="3.20.20.80">
    <property type="entry name" value="Glycosidases"/>
    <property type="match status" value="1"/>
</dbReference>
<dbReference type="SUPFAM" id="SSF51445">
    <property type="entry name" value="(Trans)glycosidases"/>
    <property type="match status" value="1"/>
</dbReference>
<accession>A0A429X865</accession>
<evidence type="ECO:0000256" key="2">
    <source>
        <dbReference type="ARBA" id="ARBA00022723"/>
    </source>
</evidence>
<dbReference type="Gene3D" id="2.60.40.1180">
    <property type="entry name" value="Golgi alpha-mannosidase II"/>
    <property type="match status" value="1"/>
</dbReference>
<organism evidence="7 8">
    <name type="scientific">Siminovitchia terrae</name>
    <name type="common">Bacillus terrae</name>
    <dbReference type="NCBI Taxonomy" id="1914933"/>
    <lineage>
        <taxon>Bacteria</taxon>
        <taxon>Bacillati</taxon>
        <taxon>Bacillota</taxon>
        <taxon>Bacilli</taxon>
        <taxon>Bacillales</taxon>
        <taxon>Bacillaceae</taxon>
        <taxon>Siminovitchia</taxon>
    </lineage>
</organism>
<keyword evidence="4" id="KW-0812">Transmembrane</keyword>
<dbReference type="SMART" id="SM00642">
    <property type="entry name" value="Aamy"/>
    <property type="match status" value="1"/>
</dbReference>
<comment type="cofactor">
    <cofactor evidence="1">
        <name>Ca(2+)</name>
        <dbReference type="ChEBI" id="CHEBI:29108"/>
    </cofactor>
</comment>
<evidence type="ECO:0000256" key="5">
    <source>
        <dbReference type="SAM" id="SignalP"/>
    </source>
</evidence>
<feature type="transmembrane region" description="Helical" evidence="4">
    <location>
        <begin position="476"/>
        <end position="497"/>
    </location>
</feature>
<reference evidence="7 8" key="1">
    <citation type="submission" date="2018-12" db="EMBL/GenBank/DDBJ databases">
        <authorList>
            <person name="Sun L."/>
            <person name="Chen Z."/>
        </authorList>
    </citation>
    <scope>NUCLEOTIDE SEQUENCE [LARGE SCALE GENOMIC DNA]</scope>
    <source>
        <strain evidence="7 8">LMG 29736</strain>
    </source>
</reference>
<dbReference type="PANTHER" id="PTHR10357">
    <property type="entry name" value="ALPHA-AMYLASE FAMILY MEMBER"/>
    <property type="match status" value="1"/>
</dbReference>
<dbReference type="GO" id="GO:0046872">
    <property type="term" value="F:metal ion binding"/>
    <property type="evidence" value="ECO:0007669"/>
    <property type="project" value="UniProtKB-KW"/>
</dbReference>
<keyword evidence="7" id="KW-0456">Lyase</keyword>
<comment type="caution">
    <text evidence="7">The sequence shown here is derived from an EMBL/GenBank/DDBJ whole genome shotgun (WGS) entry which is preliminary data.</text>
</comment>
<feature type="signal peptide" evidence="5">
    <location>
        <begin position="1"/>
        <end position="24"/>
    </location>
</feature>
<evidence type="ECO:0000313" key="8">
    <source>
        <dbReference type="Proteomes" id="UP000287296"/>
    </source>
</evidence>
<dbReference type="Pfam" id="PF00128">
    <property type="entry name" value="Alpha-amylase"/>
    <property type="match status" value="1"/>
</dbReference>
<dbReference type="Pfam" id="PF22026">
    <property type="entry name" value="Alpha-amylase_C_2"/>
    <property type="match status" value="1"/>
</dbReference>
<dbReference type="InterPro" id="IPR017853">
    <property type="entry name" value="GH"/>
</dbReference>
<dbReference type="InterPro" id="IPR054174">
    <property type="entry name" value="Alpha-amylase-like_C"/>
</dbReference>
<dbReference type="AlphaFoldDB" id="A0A429X865"/>
<sequence>MSKKSLVFLLIPFLLFSAAFSASADKKEERLWEDEIVYSLMVDRFNNGDNSNDEGVDYSDPVNKFQGGDFQGIIQKLDYLKDMGFTTIMLSPVFKNEKNGFHGEWVEDFYETDPHFGTIDELKELVDEAHKKDMKVMFEFVTTHVGQNHPWTKDPAKKDWFKKEAMVSDNSWLNGLPQLNLNAQEVQEYLIDAAKWWIEETGIDGYSLSGIDQAPLGFWEDFSAAVKEQNNRFYLAGTASGEVSEDLKKYQEAGIEGVIDSGLTKPLRDSYSTIDISSKSLMDVWEKNNGAYPEPHSLGALFDDRNSTRYTQDMVENKQYPGARWKLALFYLYTQPEVPIVFYGSEIAVNGDVPPDNVPLMNFRAEEELMEFIGRIGTIRQEHKALSRGNMELLYEKDGMIVFKREYEGETIVAAINNTTQDQTALIPAEKIGNNKELRGLFASDLVKSEKGEYRIVVDREMMEVYKLADKVGFNVPFIISIFSVFIVFGLFMYFAWKRGKKRNPYEQNE</sequence>
<keyword evidence="2" id="KW-0479">Metal-binding</keyword>
<dbReference type="SUPFAM" id="SSF51011">
    <property type="entry name" value="Glycosyl hydrolase domain"/>
    <property type="match status" value="1"/>
</dbReference>
<evidence type="ECO:0000313" key="7">
    <source>
        <dbReference type="EMBL" id="RST59627.1"/>
    </source>
</evidence>
<evidence type="ECO:0000259" key="6">
    <source>
        <dbReference type="SMART" id="SM00642"/>
    </source>
</evidence>
<dbReference type="PANTHER" id="PTHR10357:SF215">
    <property type="entry name" value="ALPHA-AMYLASE 1"/>
    <property type="match status" value="1"/>
</dbReference>
<feature type="chain" id="PRO_5019158564" evidence="5">
    <location>
        <begin position="25"/>
        <end position="510"/>
    </location>
</feature>
<dbReference type="OrthoDB" id="9805159at2"/>
<dbReference type="Proteomes" id="UP000287296">
    <property type="component" value="Unassembled WGS sequence"/>
</dbReference>
<dbReference type="EMBL" id="QYTW02000009">
    <property type="protein sequence ID" value="RST59627.1"/>
    <property type="molecule type" value="Genomic_DNA"/>
</dbReference>
<protein>
    <submittedName>
        <fullName evidence="7">Alpha-amlyase</fullName>
    </submittedName>
</protein>
<dbReference type="InterPro" id="IPR006047">
    <property type="entry name" value="GH13_cat_dom"/>
</dbReference>
<evidence type="ECO:0000256" key="3">
    <source>
        <dbReference type="ARBA" id="ARBA00022729"/>
    </source>
</evidence>
<keyword evidence="3 5" id="KW-0732">Signal</keyword>
<name>A0A429X865_SIMTE</name>
<dbReference type="InterPro" id="IPR013780">
    <property type="entry name" value="Glyco_hydro_b"/>
</dbReference>
<keyword evidence="4" id="KW-1133">Transmembrane helix</keyword>
<proteinExistence type="predicted"/>
<keyword evidence="4" id="KW-0472">Membrane</keyword>